<evidence type="ECO:0000256" key="4">
    <source>
        <dbReference type="ARBA" id="ARBA00023002"/>
    </source>
</evidence>
<keyword evidence="4" id="KW-0560">Oxidoreductase</keyword>
<proteinExistence type="inferred from homology"/>
<feature type="active site" description="Proton acceptor" evidence="6">
    <location>
        <position position="308"/>
    </location>
</feature>
<sequence length="419" mass="45513">MPNETAQDATPAVRYEPAVTARARSHAPFRLRRAFALEDFEAAARRHLPAPVFGYIAGAAETGRSFAANRLDFGAIGLVPRSLRGHVHRSQETVLFGKTYARPFGIAPMGFSALAAYDGDVVLAKAAHTRGTLAIMSATSLTALERVAEETGSRWFQAYFPGDMARVEAMTDRIARAGFETLVVTVDVPVNGNRETDLRNGFATPLKPTPRLAWQGMTRPAWLFGTAYKTLRRLGMPHFENLDVDRGPPILARNLIRSFSGREQLRWEHVQAARDRWKGNFVLKGVLSPRDVAMARDMGCDGIIVSNHGGRQLDGAISPIAALPGILQEAGEMTVMLDSGVRRGTDVLKALALGAQFVFVGRPMLYGAALAGAAGVHYAIDLLSAEIDRDMALLGIGELSEMTRDFLVLPEALEHRSAP</sequence>
<evidence type="ECO:0000256" key="3">
    <source>
        <dbReference type="ARBA" id="ARBA00022643"/>
    </source>
</evidence>
<evidence type="ECO:0000259" key="8">
    <source>
        <dbReference type="PROSITE" id="PS51349"/>
    </source>
</evidence>
<keyword evidence="3 7" id="KW-0288">FMN</keyword>
<dbReference type="InterPro" id="IPR000262">
    <property type="entry name" value="FMN-dep_DH"/>
</dbReference>
<organism evidence="9 10">
    <name type="scientific">Jiella pacifica</name>
    <dbReference type="NCBI Taxonomy" id="2696469"/>
    <lineage>
        <taxon>Bacteria</taxon>
        <taxon>Pseudomonadati</taxon>
        <taxon>Pseudomonadota</taxon>
        <taxon>Alphaproteobacteria</taxon>
        <taxon>Hyphomicrobiales</taxon>
        <taxon>Aurantimonadaceae</taxon>
        <taxon>Jiella</taxon>
    </lineage>
</organism>
<dbReference type="PROSITE" id="PS00557">
    <property type="entry name" value="FMN_HYDROXY_ACID_DH_1"/>
    <property type="match status" value="1"/>
</dbReference>
<feature type="binding site" evidence="7">
    <location>
        <position position="284"/>
    </location>
    <ligand>
        <name>FMN</name>
        <dbReference type="ChEBI" id="CHEBI:58210"/>
    </ligand>
</feature>
<evidence type="ECO:0000256" key="6">
    <source>
        <dbReference type="PIRSR" id="PIRSR000138-1"/>
    </source>
</evidence>
<dbReference type="PANTHER" id="PTHR10578">
    <property type="entry name" value="S -2-HYDROXY-ACID OXIDASE-RELATED"/>
    <property type="match status" value="1"/>
</dbReference>
<keyword evidence="10" id="KW-1185">Reference proteome</keyword>
<dbReference type="Gene3D" id="3.20.20.70">
    <property type="entry name" value="Aldolase class I"/>
    <property type="match status" value="1"/>
</dbReference>
<dbReference type="InterPro" id="IPR012133">
    <property type="entry name" value="Alpha-hydoxy_acid_DH_FMN"/>
</dbReference>
<feature type="binding site" evidence="7">
    <location>
        <position position="157"/>
    </location>
    <ligand>
        <name>FMN</name>
        <dbReference type="ChEBI" id="CHEBI:58210"/>
    </ligand>
</feature>
<feature type="binding site" evidence="7">
    <location>
        <position position="311"/>
    </location>
    <ligand>
        <name>glyoxylate</name>
        <dbReference type="ChEBI" id="CHEBI:36655"/>
    </ligand>
</feature>
<evidence type="ECO:0000313" key="10">
    <source>
        <dbReference type="Proteomes" id="UP000469011"/>
    </source>
</evidence>
<evidence type="ECO:0000256" key="5">
    <source>
        <dbReference type="ARBA" id="ARBA00024042"/>
    </source>
</evidence>
<accession>A0A6N9SXZ0</accession>
<reference evidence="9 10" key="1">
    <citation type="submission" date="2020-01" db="EMBL/GenBank/DDBJ databases">
        <title>Jiella pacifica sp. nov.</title>
        <authorList>
            <person name="Xue Z."/>
            <person name="Zhu S."/>
            <person name="Chen J."/>
            <person name="Yang J."/>
        </authorList>
    </citation>
    <scope>NUCLEOTIDE SEQUENCE [LARGE SCALE GENOMIC DNA]</scope>
    <source>
        <strain evidence="9 10">40Bstr34</strain>
    </source>
</reference>
<feature type="binding site" evidence="7">
    <location>
        <begin position="108"/>
        <end position="110"/>
    </location>
    <ligand>
        <name>FMN</name>
        <dbReference type="ChEBI" id="CHEBI:58210"/>
    </ligand>
</feature>
<dbReference type="CDD" id="cd02809">
    <property type="entry name" value="alpha_hydroxyacid_oxid_FMN"/>
    <property type="match status" value="1"/>
</dbReference>
<dbReference type="Pfam" id="PF01070">
    <property type="entry name" value="FMN_dh"/>
    <property type="match status" value="1"/>
</dbReference>
<dbReference type="AlphaFoldDB" id="A0A6N9SXZ0"/>
<protein>
    <submittedName>
        <fullName evidence="9">Alpha-hydroxy-acid oxidizing protein</fullName>
    </submittedName>
</protein>
<dbReference type="InterPro" id="IPR037396">
    <property type="entry name" value="FMN_HAD"/>
</dbReference>
<feature type="binding site" evidence="7">
    <location>
        <position position="159"/>
    </location>
    <ligand>
        <name>glyoxylate</name>
        <dbReference type="ChEBI" id="CHEBI:36655"/>
    </ligand>
</feature>
<name>A0A6N9SXZ0_9HYPH</name>
<feature type="binding site" evidence="7">
    <location>
        <position position="194"/>
    </location>
    <ligand>
        <name>glyoxylate</name>
        <dbReference type="ChEBI" id="CHEBI:36655"/>
    </ligand>
</feature>
<dbReference type="PROSITE" id="PS51349">
    <property type="entry name" value="FMN_HYDROXY_ACID_DH_2"/>
    <property type="match status" value="1"/>
</dbReference>
<feature type="binding site" evidence="7">
    <location>
        <begin position="361"/>
        <end position="362"/>
    </location>
    <ligand>
        <name>FMN</name>
        <dbReference type="ChEBI" id="CHEBI:58210"/>
    </ligand>
</feature>
<dbReference type="EMBL" id="JAAAMG010000001">
    <property type="protein sequence ID" value="NDW03172.1"/>
    <property type="molecule type" value="Genomic_DNA"/>
</dbReference>
<dbReference type="InterPro" id="IPR008259">
    <property type="entry name" value="FMN_hydac_DH_AS"/>
</dbReference>
<feature type="binding site" evidence="7">
    <location>
        <position position="137"/>
    </location>
    <ligand>
        <name>FMN</name>
        <dbReference type="ChEBI" id="CHEBI:58210"/>
    </ligand>
</feature>
<feature type="domain" description="FMN hydroxy acid dehydrogenase" evidence="8">
    <location>
        <begin position="29"/>
        <end position="412"/>
    </location>
</feature>
<feature type="binding site" evidence="7">
    <location>
        <position position="308"/>
    </location>
    <ligand>
        <name>glyoxylate</name>
        <dbReference type="ChEBI" id="CHEBI:36655"/>
    </ligand>
</feature>
<dbReference type="InterPro" id="IPR013785">
    <property type="entry name" value="Aldolase_TIM"/>
</dbReference>
<evidence type="ECO:0000256" key="7">
    <source>
        <dbReference type="PIRSR" id="PIRSR000138-2"/>
    </source>
</evidence>
<evidence type="ECO:0000313" key="9">
    <source>
        <dbReference type="EMBL" id="NDW03172.1"/>
    </source>
</evidence>
<dbReference type="RefSeq" id="WP_163460775.1">
    <property type="nucleotide sequence ID" value="NZ_JAAAMG010000001.1"/>
</dbReference>
<feature type="binding site" evidence="7">
    <location>
        <position position="185"/>
    </location>
    <ligand>
        <name>FMN</name>
        <dbReference type="ChEBI" id="CHEBI:58210"/>
    </ligand>
</feature>
<feature type="binding site" evidence="7">
    <location>
        <begin position="338"/>
        <end position="342"/>
    </location>
    <ligand>
        <name>FMN</name>
        <dbReference type="ChEBI" id="CHEBI:58210"/>
    </ligand>
</feature>
<dbReference type="SUPFAM" id="SSF51395">
    <property type="entry name" value="FMN-linked oxidoreductases"/>
    <property type="match status" value="1"/>
</dbReference>
<dbReference type="Proteomes" id="UP000469011">
    <property type="component" value="Unassembled WGS sequence"/>
</dbReference>
<comment type="similarity">
    <text evidence="5">Belongs to the FMN-dependent alpha-hydroxy acid dehydrogenase family.</text>
</comment>
<dbReference type="GO" id="GO:0016491">
    <property type="term" value="F:oxidoreductase activity"/>
    <property type="evidence" value="ECO:0007669"/>
    <property type="project" value="UniProtKB-KW"/>
</dbReference>
<comment type="cofactor">
    <cofactor evidence="1">
        <name>FMN</name>
        <dbReference type="ChEBI" id="CHEBI:58210"/>
    </cofactor>
</comment>
<gene>
    <name evidence="9" type="ORF">GTK09_01915</name>
</gene>
<dbReference type="PIRSF" id="PIRSF000138">
    <property type="entry name" value="Al-hdrx_acd_dh"/>
    <property type="match status" value="1"/>
</dbReference>
<dbReference type="PANTHER" id="PTHR10578:SF107">
    <property type="entry name" value="2-HYDROXYACID OXIDASE 1"/>
    <property type="match status" value="1"/>
</dbReference>
<feature type="binding site" evidence="7">
    <location>
        <position position="306"/>
    </location>
    <ligand>
        <name>FMN</name>
        <dbReference type="ChEBI" id="CHEBI:58210"/>
    </ligand>
</feature>
<evidence type="ECO:0000256" key="2">
    <source>
        <dbReference type="ARBA" id="ARBA00022630"/>
    </source>
</evidence>
<evidence type="ECO:0000256" key="1">
    <source>
        <dbReference type="ARBA" id="ARBA00001917"/>
    </source>
</evidence>
<comment type="caution">
    <text evidence="9">The sequence shown here is derived from an EMBL/GenBank/DDBJ whole genome shotgun (WGS) entry which is preliminary data.</text>
</comment>
<keyword evidence="2 7" id="KW-0285">Flavoprotein</keyword>
<dbReference type="GO" id="GO:0010181">
    <property type="term" value="F:FMN binding"/>
    <property type="evidence" value="ECO:0007669"/>
    <property type="project" value="InterPro"/>
</dbReference>
<feature type="binding site" evidence="7">
    <location>
        <position position="55"/>
    </location>
    <ligand>
        <name>glyoxylate</name>
        <dbReference type="ChEBI" id="CHEBI:36655"/>
    </ligand>
</feature>